<accession>A0AAU7AUJ7</accession>
<dbReference type="GO" id="GO:0042597">
    <property type="term" value="C:periplasmic space"/>
    <property type="evidence" value="ECO:0007669"/>
    <property type="project" value="UniProtKB-SubCell"/>
</dbReference>
<dbReference type="InterPro" id="IPR008972">
    <property type="entry name" value="Cupredoxin"/>
</dbReference>
<proteinExistence type="predicted"/>
<sequence length="126" mass="13577">MLLRSRAAIWRPVVVLRAVATVTVGAALVSTTHAGAASTPTAAAKVTLKNIAFKRAVVTIKVGQRVTWTWQDGQFVSHNIHSVGKPRFAGAPAKTKGTHTVRFTKKGNYRYTCTLHPGMDGRVVVK</sequence>
<evidence type="ECO:0000256" key="8">
    <source>
        <dbReference type="SAM" id="SignalP"/>
    </source>
</evidence>
<gene>
    <name evidence="10" type="ORF">DSM112329_01860</name>
</gene>
<evidence type="ECO:0000313" key="10">
    <source>
        <dbReference type="EMBL" id="XAY05019.1"/>
    </source>
</evidence>
<dbReference type="Gene3D" id="2.60.40.420">
    <property type="entry name" value="Cupredoxins - blue copper proteins"/>
    <property type="match status" value="1"/>
</dbReference>
<dbReference type="GO" id="GO:0005507">
    <property type="term" value="F:copper ion binding"/>
    <property type="evidence" value="ECO:0007669"/>
    <property type="project" value="InterPro"/>
</dbReference>
<evidence type="ECO:0000259" key="9">
    <source>
        <dbReference type="Pfam" id="PF00127"/>
    </source>
</evidence>
<dbReference type="InterPro" id="IPR002386">
    <property type="entry name" value="Amicyanin/Pseudoazurin"/>
</dbReference>
<dbReference type="PRINTS" id="PR00155">
    <property type="entry name" value="AMICYANIN"/>
</dbReference>
<evidence type="ECO:0000256" key="4">
    <source>
        <dbReference type="ARBA" id="ARBA00022764"/>
    </source>
</evidence>
<evidence type="ECO:0000256" key="2">
    <source>
        <dbReference type="ARBA" id="ARBA00022448"/>
    </source>
</evidence>
<dbReference type="KEGG" id="parq:DSM112329_01860"/>
<evidence type="ECO:0000256" key="1">
    <source>
        <dbReference type="ARBA" id="ARBA00004418"/>
    </source>
</evidence>
<keyword evidence="2" id="KW-0813">Transport</keyword>
<keyword evidence="4" id="KW-0574">Periplasm</keyword>
<comment type="cofactor">
    <cofactor evidence="7">
        <name>Cu cation</name>
        <dbReference type="ChEBI" id="CHEBI:23378"/>
    </cofactor>
    <text evidence="7">Binds 1 copper ion per subunit.</text>
</comment>
<dbReference type="GO" id="GO:0009055">
    <property type="term" value="F:electron transfer activity"/>
    <property type="evidence" value="ECO:0007669"/>
    <property type="project" value="InterPro"/>
</dbReference>
<reference evidence="10" key="1">
    <citation type="submission" date="2022-12" db="EMBL/GenBank/DDBJ databases">
        <title>Paraconexibacter alkalitolerans sp. nov. and Baekduia alba sp. nov., isolated from soil and emended description of the genera Paraconexibacter (Chun et al., 2020) and Baekduia (An et al., 2020).</title>
        <authorList>
            <person name="Vieira S."/>
            <person name="Huber K.J."/>
            <person name="Geppert A."/>
            <person name="Wolf J."/>
            <person name="Neumann-Schaal M."/>
            <person name="Muesken M."/>
            <person name="Overmann J."/>
        </authorList>
    </citation>
    <scope>NUCLEOTIDE SEQUENCE</scope>
    <source>
        <strain evidence="10">AEG42_29</strain>
    </source>
</reference>
<dbReference type="EMBL" id="CP114014">
    <property type="protein sequence ID" value="XAY05019.1"/>
    <property type="molecule type" value="Genomic_DNA"/>
</dbReference>
<dbReference type="InterPro" id="IPR052721">
    <property type="entry name" value="ET_Amicyanin"/>
</dbReference>
<feature type="binding site" evidence="7">
    <location>
        <position position="78"/>
    </location>
    <ligand>
        <name>Cu cation</name>
        <dbReference type="ChEBI" id="CHEBI:23378"/>
    </ligand>
</feature>
<evidence type="ECO:0000256" key="7">
    <source>
        <dbReference type="PIRSR" id="PIRSR602386-1"/>
    </source>
</evidence>
<protein>
    <recommendedName>
        <fullName evidence="9">Blue (type 1) copper domain-containing protein</fullName>
    </recommendedName>
</protein>
<comment type="subcellular location">
    <subcellularLocation>
        <location evidence="1">Periplasm</location>
    </subcellularLocation>
</comment>
<keyword evidence="5" id="KW-0249">Electron transport</keyword>
<keyword evidence="8" id="KW-0732">Signal</keyword>
<name>A0AAU7AUJ7_9ACTN</name>
<organism evidence="10">
    <name type="scientific">Paraconexibacter sp. AEG42_29</name>
    <dbReference type="NCBI Taxonomy" id="2997339"/>
    <lineage>
        <taxon>Bacteria</taxon>
        <taxon>Bacillati</taxon>
        <taxon>Actinomycetota</taxon>
        <taxon>Thermoleophilia</taxon>
        <taxon>Solirubrobacterales</taxon>
        <taxon>Paraconexibacteraceae</taxon>
        <taxon>Paraconexibacter</taxon>
    </lineage>
</organism>
<dbReference type="Pfam" id="PF00127">
    <property type="entry name" value="Copper-bind"/>
    <property type="match status" value="1"/>
</dbReference>
<feature type="signal peptide" evidence="8">
    <location>
        <begin position="1"/>
        <end position="26"/>
    </location>
</feature>
<dbReference type="AlphaFoldDB" id="A0AAU7AUJ7"/>
<feature type="chain" id="PRO_5043515168" description="Blue (type 1) copper domain-containing protein" evidence="8">
    <location>
        <begin position="27"/>
        <end position="126"/>
    </location>
</feature>
<feature type="binding site" evidence="7">
    <location>
        <position position="116"/>
    </location>
    <ligand>
        <name>Cu cation</name>
        <dbReference type="ChEBI" id="CHEBI:23378"/>
    </ligand>
</feature>
<feature type="domain" description="Blue (type 1) copper" evidence="9">
    <location>
        <begin position="44"/>
        <end position="126"/>
    </location>
</feature>
<dbReference type="InterPro" id="IPR000923">
    <property type="entry name" value="BlueCu_1"/>
</dbReference>
<keyword evidence="6 7" id="KW-0186">Copper</keyword>
<dbReference type="SUPFAM" id="SSF49503">
    <property type="entry name" value="Cupredoxins"/>
    <property type="match status" value="1"/>
</dbReference>
<feature type="binding site" evidence="7">
    <location>
        <position position="113"/>
    </location>
    <ligand>
        <name>Cu cation</name>
        <dbReference type="ChEBI" id="CHEBI:23378"/>
    </ligand>
</feature>
<dbReference type="PANTHER" id="PTHR36507:SF1">
    <property type="entry name" value="BLL1555 PROTEIN"/>
    <property type="match status" value="1"/>
</dbReference>
<keyword evidence="3 7" id="KW-0479">Metal-binding</keyword>
<dbReference type="PANTHER" id="PTHR36507">
    <property type="entry name" value="BLL1555 PROTEIN"/>
    <property type="match status" value="1"/>
</dbReference>
<dbReference type="RefSeq" id="WP_354701541.1">
    <property type="nucleotide sequence ID" value="NZ_CP114014.1"/>
</dbReference>
<evidence type="ECO:0000256" key="6">
    <source>
        <dbReference type="ARBA" id="ARBA00023008"/>
    </source>
</evidence>
<evidence type="ECO:0000256" key="3">
    <source>
        <dbReference type="ARBA" id="ARBA00022723"/>
    </source>
</evidence>
<evidence type="ECO:0000256" key="5">
    <source>
        <dbReference type="ARBA" id="ARBA00022982"/>
    </source>
</evidence>